<dbReference type="EMBL" id="PKSG01000404">
    <property type="protein sequence ID" value="POR35804.1"/>
    <property type="molecule type" value="Genomic_DNA"/>
</dbReference>
<reference evidence="2 3" key="1">
    <citation type="submission" date="2018-01" db="EMBL/GenBank/DDBJ databases">
        <title>Harnessing the power of phylogenomics to disentangle the directionality and signatures of interkingdom host jumping in the parasitic fungal genus Tolypocladium.</title>
        <authorList>
            <person name="Quandt C.A."/>
            <person name="Patterson W."/>
            <person name="Spatafora J.W."/>
        </authorList>
    </citation>
    <scope>NUCLEOTIDE SEQUENCE [LARGE SCALE GENOMIC DNA]</scope>
    <source>
        <strain evidence="2 3">NRBC 100945</strain>
    </source>
</reference>
<keyword evidence="3" id="KW-1185">Reference proteome</keyword>
<feature type="compositionally biased region" description="Low complexity" evidence="1">
    <location>
        <begin position="152"/>
        <end position="177"/>
    </location>
</feature>
<evidence type="ECO:0000256" key="1">
    <source>
        <dbReference type="SAM" id="MobiDB-lite"/>
    </source>
</evidence>
<accession>A0A2S4L039</accession>
<evidence type="ECO:0000313" key="2">
    <source>
        <dbReference type="EMBL" id="POR35804.1"/>
    </source>
</evidence>
<dbReference type="AlphaFoldDB" id="A0A2S4L039"/>
<evidence type="ECO:0000313" key="3">
    <source>
        <dbReference type="Proteomes" id="UP000237481"/>
    </source>
</evidence>
<dbReference type="Proteomes" id="UP000237481">
    <property type="component" value="Unassembled WGS sequence"/>
</dbReference>
<feature type="region of interest" description="Disordered" evidence="1">
    <location>
        <begin position="152"/>
        <end position="224"/>
    </location>
</feature>
<sequence length="224" mass="23880">CGFVTSRLTYKACVSLTHSGFCVLAGSPFPCRTGLPRTVYLSDELLSAHLPDLALPCSRSRVRSRGTWQFLQVGINKRFLVSPNPLLLLLHICRHTRPHISHRPTVRATDAELGHFLHPKHLQPPQQPTATMAGPYNVQVHQASRGASVGSSYTASYASSSPSSSSAASSPRSGSPGTYRVYGAGNHTAKKAQPSSAVDVVQYGTTGYQSGSPSPGYGGAYSRK</sequence>
<name>A0A2S4L039_9HYPO</name>
<gene>
    <name evidence="2" type="ORF">TPAR_04020</name>
</gene>
<comment type="caution">
    <text evidence="2">The sequence shown here is derived from an EMBL/GenBank/DDBJ whole genome shotgun (WGS) entry which is preliminary data.</text>
</comment>
<feature type="non-terminal residue" evidence="2">
    <location>
        <position position="1"/>
    </location>
</feature>
<protein>
    <submittedName>
        <fullName evidence="2">Uncharacterized protein</fullName>
    </submittedName>
</protein>
<proteinExistence type="predicted"/>
<feature type="compositionally biased region" description="Low complexity" evidence="1">
    <location>
        <begin position="203"/>
        <end position="215"/>
    </location>
</feature>
<organism evidence="2 3">
    <name type="scientific">Tolypocladium paradoxum</name>
    <dbReference type="NCBI Taxonomy" id="94208"/>
    <lineage>
        <taxon>Eukaryota</taxon>
        <taxon>Fungi</taxon>
        <taxon>Dikarya</taxon>
        <taxon>Ascomycota</taxon>
        <taxon>Pezizomycotina</taxon>
        <taxon>Sordariomycetes</taxon>
        <taxon>Hypocreomycetidae</taxon>
        <taxon>Hypocreales</taxon>
        <taxon>Ophiocordycipitaceae</taxon>
        <taxon>Tolypocladium</taxon>
    </lineage>
</organism>